<sequence length="512" mass="57749">MRVSPNNFTFTFLFKSCQSCDDFDTGRELHTHVVKFGFGANVFVQNTVLDFYSKCSENVGSAFKVFEEMDERDVVSWNSMVCAYINHGEMRLSIELFKSMEERNAVSWNLVISGLAKRGEMESARLLFDEMITWNAVMKNARLGLDNEVAWNAMISGYTRNGDVENARLIFNQMPVKSVVSTTAMISGYAKVGDVVEMNNLFNSMPVKNVITWNAMIAGFVQNHKFDQALEVFHRMLMCGECKPDETTLLSVLSACTHLGAHEQGKWIQSYIQKRDIEISTPLGNALIDMFAKCGDLESAMSIFNQMSKKCIITCTSMVAGLAFNGQCKEALALFDEMCMERIQPDDVIFIAALSACTHGGLVEEGKRVFTMKKEGIEKVPGSSSIQVENKVHEFLVRDTKHENRMEIFETLDSLYDQLKTIGIMEKRDYVHLGMPKFAGWKEIFCLISKQLLHTAEAKKFVTKKTAYGKHQSRMLIKSLEDKFTEDVGTSRSMTDVCLSSSTFSTRCSAKE</sequence>
<keyword evidence="4" id="KW-1185">Reference proteome</keyword>
<gene>
    <name evidence="3" type="ORF">C5167_037186</name>
</gene>
<evidence type="ECO:0000256" key="1">
    <source>
        <dbReference type="ARBA" id="ARBA00022737"/>
    </source>
</evidence>
<evidence type="ECO:0000313" key="3">
    <source>
        <dbReference type="EMBL" id="RZC44237.1"/>
    </source>
</evidence>
<dbReference type="OMA" id="CRCVHGQ"/>
<dbReference type="Gene3D" id="1.25.40.10">
    <property type="entry name" value="Tetratricopeptide repeat domain"/>
    <property type="match status" value="3"/>
</dbReference>
<reference evidence="3 4" key="1">
    <citation type="journal article" date="2018" name="Science">
        <title>The opium poppy genome and morphinan production.</title>
        <authorList>
            <person name="Guo L."/>
            <person name="Winzer T."/>
            <person name="Yang X."/>
            <person name="Li Y."/>
            <person name="Ning Z."/>
            <person name="He Z."/>
            <person name="Teodor R."/>
            <person name="Lu Y."/>
            <person name="Bowser T.A."/>
            <person name="Graham I.A."/>
            <person name="Ye K."/>
        </authorList>
    </citation>
    <scope>NUCLEOTIDE SEQUENCE [LARGE SCALE GENOMIC DNA]</scope>
    <source>
        <strain evidence="4">cv. HN1</strain>
        <tissue evidence="3">Leaves</tissue>
    </source>
</reference>
<feature type="repeat" description="PPR" evidence="2">
    <location>
        <begin position="311"/>
        <end position="345"/>
    </location>
</feature>
<feature type="repeat" description="PPR" evidence="2">
    <location>
        <begin position="280"/>
        <end position="310"/>
    </location>
</feature>
<feature type="repeat" description="PPR" evidence="2">
    <location>
        <begin position="209"/>
        <end position="243"/>
    </location>
</feature>
<accession>A0A4Y7I5P0</accession>
<proteinExistence type="predicted"/>
<feature type="repeat" description="PPR" evidence="2">
    <location>
        <begin position="147"/>
        <end position="181"/>
    </location>
</feature>
<keyword evidence="1" id="KW-0677">Repeat</keyword>
<dbReference type="PANTHER" id="PTHR47926:SF531">
    <property type="entry name" value="TETRATRICOPEPTIDE REPEAT SUPERFAMILY PROTEIN"/>
    <property type="match status" value="1"/>
</dbReference>
<dbReference type="EMBL" id="CM010715">
    <property type="protein sequence ID" value="RZC44237.1"/>
    <property type="molecule type" value="Genomic_DNA"/>
</dbReference>
<dbReference type="InterPro" id="IPR002885">
    <property type="entry name" value="PPR_rpt"/>
</dbReference>
<dbReference type="Pfam" id="PF01535">
    <property type="entry name" value="PPR"/>
    <property type="match status" value="5"/>
</dbReference>
<evidence type="ECO:0008006" key="5">
    <source>
        <dbReference type="Google" id="ProtNLM"/>
    </source>
</evidence>
<dbReference type="Proteomes" id="UP000316621">
    <property type="component" value="Chromosome 1"/>
</dbReference>
<dbReference type="NCBIfam" id="TIGR00756">
    <property type="entry name" value="PPR"/>
    <property type="match status" value="7"/>
</dbReference>
<dbReference type="PROSITE" id="PS51375">
    <property type="entry name" value="PPR"/>
    <property type="match status" value="5"/>
</dbReference>
<dbReference type="PANTHER" id="PTHR47926">
    <property type="entry name" value="PENTATRICOPEPTIDE REPEAT-CONTAINING PROTEIN"/>
    <property type="match status" value="1"/>
</dbReference>
<organism evidence="3 4">
    <name type="scientific">Papaver somniferum</name>
    <name type="common">Opium poppy</name>
    <dbReference type="NCBI Taxonomy" id="3469"/>
    <lineage>
        <taxon>Eukaryota</taxon>
        <taxon>Viridiplantae</taxon>
        <taxon>Streptophyta</taxon>
        <taxon>Embryophyta</taxon>
        <taxon>Tracheophyta</taxon>
        <taxon>Spermatophyta</taxon>
        <taxon>Magnoliopsida</taxon>
        <taxon>Ranunculales</taxon>
        <taxon>Papaveraceae</taxon>
        <taxon>Papaveroideae</taxon>
        <taxon>Papaver</taxon>
    </lineage>
</organism>
<evidence type="ECO:0000256" key="2">
    <source>
        <dbReference type="PROSITE-ProRule" id="PRU00708"/>
    </source>
</evidence>
<dbReference type="InterPro" id="IPR011990">
    <property type="entry name" value="TPR-like_helical_dom_sf"/>
</dbReference>
<evidence type="ECO:0000313" key="4">
    <source>
        <dbReference type="Proteomes" id="UP000316621"/>
    </source>
</evidence>
<dbReference type="GO" id="GO:0009451">
    <property type="term" value="P:RNA modification"/>
    <property type="evidence" value="ECO:0007669"/>
    <property type="project" value="InterPro"/>
</dbReference>
<name>A0A4Y7I5P0_PAPSO</name>
<dbReference type="Pfam" id="PF13041">
    <property type="entry name" value="PPR_2"/>
    <property type="match status" value="1"/>
</dbReference>
<dbReference type="FunFam" id="1.25.40.10:FF:000348">
    <property type="entry name" value="Pentatricopeptide repeat-containing protein chloroplastic"/>
    <property type="match status" value="1"/>
</dbReference>
<dbReference type="Gramene" id="RZC44237">
    <property type="protein sequence ID" value="RZC44237"/>
    <property type="gene ID" value="C5167_037186"/>
</dbReference>
<feature type="repeat" description="PPR" evidence="2">
    <location>
        <begin position="73"/>
        <end position="107"/>
    </location>
</feature>
<protein>
    <recommendedName>
        <fullName evidence="5">DYW domain-containing protein</fullName>
    </recommendedName>
</protein>
<dbReference type="GO" id="GO:0003723">
    <property type="term" value="F:RNA binding"/>
    <property type="evidence" value="ECO:0007669"/>
    <property type="project" value="InterPro"/>
</dbReference>
<dbReference type="AlphaFoldDB" id="A0A4Y7I5P0"/>
<dbReference type="InterPro" id="IPR046960">
    <property type="entry name" value="PPR_At4g14850-like_plant"/>
</dbReference>